<dbReference type="OrthoDB" id="5429442at2759"/>
<dbReference type="AlphaFoldDB" id="A0A9W8WTA7"/>
<evidence type="ECO:0000256" key="1">
    <source>
        <dbReference type="SAM" id="MobiDB-lite"/>
    </source>
</evidence>
<reference evidence="2" key="1">
    <citation type="submission" date="2022-10" db="EMBL/GenBank/DDBJ databases">
        <title>Tapping the CABI collections for fungal endophytes: first genome assemblies for Collariella, Neodidymelliopsis, Ascochyta clinopodiicola, Didymella pomorum, Didymosphaeria variabile, Neocosmospora piperis and Neocucurbitaria cava.</title>
        <authorList>
            <person name="Hill R."/>
        </authorList>
    </citation>
    <scope>NUCLEOTIDE SEQUENCE</scope>
    <source>
        <strain evidence="2">IMI 360193</strain>
    </source>
</reference>
<organism evidence="2 3">
    <name type="scientific">Didymella glomerata</name>
    <dbReference type="NCBI Taxonomy" id="749621"/>
    <lineage>
        <taxon>Eukaryota</taxon>
        <taxon>Fungi</taxon>
        <taxon>Dikarya</taxon>
        <taxon>Ascomycota</taxon>
        <taxon>Pezizomycotina</taxon>
        <taxon>Dothideomycetes</taxon>
        <taxon>Pleosporomycetidae</taxon>
        <taxon>Pleosporales</taxon>
        <taxon>Pleosporineae</taxon>
        <taxon>Didymellaceae</taxon>
        <taxon>Didymella</taxon>
    </lineage>
</organism>
<keyword evidence="3" id="KW-1185">Reference proteome</keyword>
<evidence type="ECO:0000313" key="3">
    <source>
        <dbReference type="Proteomes" id="UP001140562"/>
    </source>
</evidence>
<protein>
    <submittedName>
        <fullName evidence="2">Uncharacterized protein</fullName>
    </submittedName>
</protein>
<evidence type="ECO:0000313" key="2">
    <source>
        <dbReference type="EMBL" id="KAJ4332553.1"/>
    </source>
</evidence>
<dbReference type="Proteomes" id="UP001140562">
    <property type="component" value="Unassembled WGS sequence"/>
</dbReference>
<accession>A0A9W8WTA7</accession>
<comment type="caution">
    <text evidence="2">The sequence shown here is derived from an EMBL/GenBank/DDBJ whole genome shotgun (WGS) entry which is preliminary data.</text>
</comment>
<proteinExistence type="predicted"/>
<feature type="region of interest" description="Disordered" evidence="1">
    <location>
        <begin position="224"/>
        <end position="258"/>
    </location>
</feature>
<gene>
    <name evidence="2" type="ORF">N0V87_008305</name>
</gene>
<sequence>MSAASASRLGLDIGSYDQVIALSQDNINETLQYHYDNHEELKKFEAKLNTPTKEAIRGKIDAPQVELIDKAGADQAFYRLVFTEGFYTWWDQQKPDLDAPVDPDAPPASTQWIQKKIPLKGWKLAFYVDFAMKKMETIPDKIKEQINLPGSYGVDQLLIDFGTADTVSFNWDRTELANFSDKDSQEQARDVISLFVGRWLSMIKETAGNHNILGYAVTVDKDQSQKVPQSDPSFPPTAVRPQTINYRPGGQAEKASTSDGRNAFLFTEMTGEKGPERLRGTSDLEWSGDFFYDSLGGSLVMSRRIFWEKFIKPKLHGVNSAAMHAINRVANVLATPELAEHATWWLSDNDTVGDGQWTSTDGLDERYSWQTNKYFDVEHEVDGPNHMYEYWTNTIVNHTLRPQVGTGNIYLDYSIQFATTLRCGVWGIPKDVSNFTVETKCSYSGSLGISLKAVDSTGGLTVQAVDSDTHPSIEVNADFSGFATKVIKLIPGVADMFREQSELNKMRDQIKGYMEESIREAVTSAKGLEDALSGQKRFVFPGGGTFDMKSPIFNNKGDLLIGLSYRKGDLA</sequence>
<dbReference type="EMBL" id="JAPEUV010000115">
    <property type="protein sequence ID" value="KAJ4332553.1"/>
    <property type="molecule type" value="Genomic_DNA"/>
</dbReference>
<name>A0A9W8WTA7_9PLEO</name>